<dbReference type="GO" id="GO:0000160">
    <property type="term" value="P:phosphorelay signal transduction system"/>
    <property type="evidence" value="ECO:0007669"/>
    <property type="project" value="InterPro"/>
</dbReference>
<reference evidence="3" key="1">
    <citation type="submission" date="2020-12" db="EMBL/GenBank/DDBJ databases">
        <title>Clostridium thailandense sp. nov., a novel acetogenic bacterium isolated from peat land soil in Thailand.</title>
        <authorList>
            <person name="Chaikitkaew S."/>
            <person name="Birkeland N.K."/>
        </authorList>
    </citation>
    <scope>NUCLEOTIDE SEQUENCE</scope>
    <source>
        <strain evidence="3">PL3</strain>
    </source>
</reference>
<evidence type="ECO:0000259" key="2">
    <source>
        <dbReference type="PROSITE" id="PS50110"/>
    </source>
</evidence>
<gene>
    <name evidence="3" type="ORF">I6U48_09840</name>
</gene>
<protein>
    <submittedName>
        <fullName evidence="3">Response regulator</fullName>
    </submittedName>
</protein>
<dbReference type="EMBL" id="JAEEGC010000039">
    <property type="protein sequence ID" value="MBV7273208.1"/>
    <property type="molecule type" value="Genomic_DNA"/>
</dbReference>
<dbReference type="Pfam" id="PF00072">
    <property type="entry name" value="Response_reg"/>
    <property type="match status" value="1"/>
</dbReference>
<evidence type="ECO:0000256" key="1">
    <source>
        <dbReference type="PROSITE-ProRule" id="PRU00169"/>
    </source>
</evidence>
<name>A0A949TYH5_9CLOT</name>
<dbReference type="SMART" id="SM00448">
    <property type="entry name" value="REC"/>
    <property type="match status" value="1"/>
</dbReference>
<keyword evidence="4" id="KW-1185">Reference proteome</keyword>
<feature type="modified residue" description="4-aspartylphosphate" evidence="1">
    <location>
        <position position="53"/>
    </location>
</feature>
<dbReference type="PANTHER" id="PTHR43228:SF1">
    <property type="entry name" value="TWO-COMPONENT RESPONSE REGULATOR ARR22"/>
    <property type="match status" value="1"/>
</dbReference>
<feature type="domain" description="Response regulatory" evidence="2">
    <location>
        <begin position="3"/>
        <end position="120"/>
    </location>
</feature>
<dbReference type="Proteomes" id="UP000694308">
    <property type="component" value="Unassembled WGS sequence"/>
</dbReference>
<dbReference type="InterPro" id="IPR001789">
    <property type="entry name" value="Sig_transdc_resp-reg_receiver"/>
</dbReference>
<accession>A0A949TYH5</accession>
<proteinExistence type="predicted"/>
<comment type="caution">
    <text evidence="3">The sequence shown here is derived from an EMBL/GenBank/DDBJ whole genome shotgun (WGS) entry which is preliminary data.</text>
</comment>
<dbReference type="PANTHER" id="PTHR43228">
    <property type="entry name" value="TWO-COMPONENT RESPONSE REGULATOR"/>
    <property type="match status" value="1"/>
</dbReference>
<organism evidence="3 4">
    <name type="scientific">Clostridium thailandense</name>
    <dbReference type="NCBI Taxonomy" id="2794346"/>
    <lineage>
        <taxon>Bacteria</taxon>
        <taxon>Bacillati</taxon>
        <taxon>Bacillota</taxon>
        <taxon>Clostridia</taxon>
        <taxon>Eubacteriales</taxon>
        <taxon>Clostridiaceae</taxon>
        <taxon>Clostridium</taxon>
    </lineage>
</organism>
<keyword evidence="1" id="KW-0597">Phosphoprotein</keyword>
<dbReference type="AlphaFoldDB" id="A0A949TYH5"/>
<dbReference type="PROSITE" id="PS50110">
    <property type="entry name" value="RESPONSE_REGULATORY"/>
    <property type="match status" value="1"/>
</dbReference>
<evidence type="ECO:0000313" key="3">
    <source>
        <dbReference type="EMBL" id="MBV7273208.1"/>
    </source>
</evidence>
<evidence type="ECO:0000313" key="4">
    <source>
        <dbReference type="Proteomes" id="UP000694308"/>
    </source>
</evidence>
<dbReference type="InterPro" id="IPR052048">
    <property type="entry name" value="ST_Response_Regulator"/>
</dbReference>
<dbReference type="RefSeq" id="WP_218320234.1">
    <property type="nucleotide sequence ID" value="NZ_JAEEGC010000039.1"/>
</dbReference>
<sequence>MKKVLIVDNSSYMRMFVKKIIEKKGIYNIFEASDKEDAIETFKFAKPDIVILDLNMSELKMDGIHVLTDIMKIDPEAVVIVMSAVGHQQVKDECIALGARSYIRKPINTETLLKTLALYS</sequence>